<sequence>MKRRLNITIDEELYKKVKALSFFRNQSISEIIRTSLRTWINKIIGKKEELLLSAKDEKEILGILSSDEFVSSEEAKDILKI</sequence>
<gene>
    <name evidence="2" type="ORF">LCGC14_1057400</name>
</gene>
<evidence type="ECO:0000259" key="1">
    <source>
        <dbReference type="Pfam" id="PF01402"/>
    </source>
</evidence>
<dbReference type="GO" id="GO:0006355">
    <property type="term" value="P:regulation of DNA-templated transcription"/>
    <property type="evidence" value="ECO:0007669"/>
    <property type="project" value="InterPro"/>
</dbReference>
<accession>A0A0F9Q558</accession>
<proteinExistence type="predicted"/>
<feature type="domain" description="Ribbon-helix-helix protein CopG" evidence="1">
    <location>
        <begin position="3"/>
        <end position="41"/>
    </location>
</feature>
<dbReference type="InterPro" id="IPR013321">
    <property type="entry name" value="Arc_rbn_hlx_hlx"/>
</dbReference>
<dbReference type="EMBL" id="LAZR01004465">
    <property type="protein sequence ID" value="KKN08371.1"/>
    <property type="molecule type" value="Genomic_DNA"/>
</dbReference>
<dbReference type="InterPro" id="IPR010985">
    <property type="entry name" value="Ribbon_hlx_hlx"/>
</dbReference>
<dbReference type="Gene3D" id="1.10.1220.10">
    <property type="entry name" value="Met repressor-like"/>
    <property type="match status" value="1"/>
</dbReference>
<protein>
    <recommendedName>
        <fullName evidence="1">Ribbon-helix-helix protein CopG domain-containing protein</fullName>
    </recommendedName>
</protein>
<reference evidence="2" key="1">
    <citation type="journal article" date="2015" name="Nature">
        <title>Complex archaea that bridge the gap between prokaryotes and eukaryotes.</title>
        <authorList>
            <person name="Spang A."/>
            <person name="Saw J.H."/>
            <person name="Jorgensen S.L."/>
            <person name="Zaremba-Niedzwiedzka K."/>
            <person name="Martijn J."/>
            <person name="Lind A.E."/>
            <person name="van Eijk R."/>
            <person name="Schleper C."/>
            <person name="Guy L."/>
            <person name="Ettema T.J."/>
        </authorList>
    </citation>
    <scope>NUCLEOTIDE SEQUENCE</scope>
</reference>
<dbReference type="Pfam" id="PF01402">
    <property type="entry name" value="RHH_1"/>
    <property type="match status" value="1"/>
</dbReference>
<comment type="caution">
    <text evidence="2">The sequence shown here is derived from an EMBL/GenBank/DDBJ whole genome shotgun (WGS) entry which is preliminary data.</text>
</comment>
<dbReference type="InterPro" id="IPR002145">
    <property type="entry name" value="CopG"/>
</dbReference>
<name>A0A0F9Q558_9ZZZZ</name>
<dbReference type="SUPFAM" id="SSF47598">
    <property type="entry name" value="Ribbon-helix-helix"/>
    <property type="match status" value="1"/>
</dbReference>
<dbReference type="AlphaFoldDB" id="A0A0F9Q558"/>
<evidence type="ECO:0000313" key="2">
    <source>
        <dbReference type="EMBL" id="KKN08371.1"/>
    </source>
</evidence>
<organism evidence="2">
    <name type="scientific">marine sediment metagenome</name>
    <dbReference type="NCBI Taxonomy" id="412755"/>
    <lineage>
        <taxon>unclassified sequences</taxon>
        <taxon>metagenomes</taxon>
        <taxon>ecological metagenomes</taxon>
    </lineage>
</organism>